<comment type="caution">
    <text evidence="1">The sequence shown here is derived from an EMBL/GenBank/DDBJ whole genome shotgun (WGS) entry which is preliminary data.</text>
</comment>
<evidence type="ECO:0000313" key="2">
    <source>
        <dbReference type="Proteomes" id="UP001246372"/>
    </source>
</evidence>
<name>A0ABU3PI50_9BURK</name>
<gene>
    <name evidence="1" type="ORF">RQP53_23470</name>
</gene>
<proteinExistence type="predicted"/>
<reference evidence="1" key="1">
    <citation type="submission" date="2023-09" db="EMBL/GenBank/DDBJ databases">
        <title>Paucibacter sp. APW11 Genome sequencing and assembly.</title>
        <authorList>
            <person name="Kim I."/>
        </authorList>
    </citation>
    <scope>NUCLEOTIDE SEQUENCE</scope>
    <source>
        <strain evidence="1">APW11</strain>
    </source>
</reference>
<protein>
    <submittedName>
        <fullName evidence="1">Uncharacterized protein</fullName>
    </submittedName>
</protein>
<dbReference type="RefSeq" id="WP_315653158.1">
    <property type="nucleotide sequence ID" value="NZ_JAVXZY010000014.1"/>
</dbReference>
<accession>A0ABU3PI50</accession>
<keyword evidence="2" id="KW-1185">Reference proteome</keyword>
<dbReference type="Proteomes" id="UP001246372">
    <property type="component" value="Unassembled WGS sequence"/>
</dbReference>
<evidence type="ECO:0000313" key="1">
    <source>
        <dbReference type="EMBL" id="MDT9002260.1"/>
    </source>
</evidence>
<sequence length="314" mass="34714">MSREELRQSHYLVVSPALFGGRFRAVFSTRRAELTMLDEALYGKLVAGTFAAMSVPELAQLIARRIAVSRDEDELARVLDLERSEAAAAEARPALLLDAEGLSPKAFFAWRARCGVRAVELRLRLHGSGAAAEQRLARSLQMLHAIIEDPQFAQQRLSLQLRCELDARGQPDLLQLIEHLDEQGLLAKLRLTLAPSRCGTAMSAPEFAAFEVTVLRRLAELGHKPALLPALAAHLVASAEADTPCRSCHLLPVCGGATAEQWENSRGTPCPSIRHNLEQRLLLQIREDRRITRSLLVSEDELLEHTQPAALHSR</sequence>
<dbReference type="EMBL" id="JAVXZY010000014">
    <property type="protein sequence ID" value="MDT9002260.1"/>
    <property type="molecule type" value="Genomic_DNA"/>
</dbReference>
<organism evidence="1 2">
    <name type="scientific">Roseateles aquae</name>
    <dbReference type="NCBI Taxonomy" id="3077235"/>
    <lineage>
        <taxon>Bacteria</taxon>
        <taxon>Pseudomonadati</taxon>
        <taxon>Pseudomonadota</taxon>
        <taxon>Betaproteobacteria</taxon>
        <taxon>Burkholderiales</taxon>
        <taxon>Sphaerotilaceae</taxon>
        <taxon>Roseateles</taxon>
    </lineage>
</organism>